<dbReference type="SUPFAM" id="SSF54637">
    <property type="entry name" value="Thioesterase/thiol ester dehydrase-isomerase"/>
    <property type="match status" value="1"/>
</dbReference>
<feature type="region of interest" description="Disordered" evidence="1">
    <location>
        <begin position="202"/>
        <end position="229"/>
    </location>
</feature>
<name>A0A6A6XCT7_9PLEO</name>
<protein>
    <recommendedName>
        <fullName evidence="4">Thioesterase/thiol ester dehydrase-isomerase</fullName>
    </recommendedName>
</protein>
<evidence type="ECO:0000313" key="2">
    <source>
        <dbReference type="EMBL" id="KAF2794309.1"/>
    </source>
</evidence>
<reference evidence="2" key="1">
    <citation type="journal article" date="2020" name="Stud. Mycol.">
        <title>101 Dothideomycetes genomes: a test case for predicting lifestyles and emergence of pathogens.</title>
        <authorList>
            <person name="Haridas S."/>
            <person name="Albert R."/>
            <person name="Binder M."/>
            <person name="Bloem J."/>
            <person name="Labutti K."/>
            <person name="Salamov A."/>
            <person name="Andreopoulos B."/>
            <person name="Baker S."/>
            <person name="Barry K."/>
            <person name="Bills G."/>
            <person name="Bluhm B."/>
            <person name="Cannon C."/>
            <person name="Castanera R."/>
            <person name="Culley D."/>
            <person name="Daum C."/>
            <person name="Ezra D."/>
            <person name="Gonzalez J."/>
            <person name="Henrissat B."/>
            <person name="Kuo A."/>
            <person name="Liang C."/>
            <person name="Lipzen A."/>
            <person name="Lutzoni F."/>
            <person name="Magnuson J."/>
            <person name="Mondo S."/>
            <person name="Nolan M."/>
            <person name="Ohm R."/>
            <person name="Pangilinan J."/>
            <person name="Park H.-J."/>
            <person name="Ramirez L."/>
            <person name="Alfaro M."/>
            <person name="Sun H."/>
            <person name="Tritt A."/>
            <person name="Yoshinaga Y."/>
            <person name="Zwiers L.-H."/>
            <person name="Turgeon B."/>
            <person name="Goodwin S."/>
            <person name="Spatafora J."/>
            <person name="Crous P."/>
            <person name="Grigoriev I."/>
        </authorList>
    </citation>
    <scope>NUCLEOTIDE SEQUENCE</scope>
    <source>
        <strain evidence="2">CBS 109.77</strain>
    </source>
</reference>
<keyword evidence="3" id="KW-1185">Reference proteome</keyword>
<organism evidence="2 3">
    <name type="scientific">Melanomma pulvis-pyrius CBS 109.77</name>
    <dbReference type="NCBI Taxonomy" id="1314802"/>
    <lineage>
        <taxon>Eukaryota</taxon>
        <taxon>Fungi</taxon>
        <taxon>Dikarya</taxon>
        <taxon>Ascomycota</taxon>
        <taxon>Pezizomycotina</taxon>
        <taxon>Dothideomycetes</taxon>
        <taxon>Pleosporomycetidae</taxon>
        <taxon>Pleosporales</taxon>
        <taxon>Melanommataceae</taxon>
        <taxon>Melanomma</taxon>
    </lineage>
</organism>
<evidence type="ECO:0008006" key="4">
    <source>
        <dbReference type="Google" id="ProtNLM"/>
    </source>
</evidence>
<accession>A0A6A6XCT7</accession>
<sequence>MSETRPSAAKSRLAESAYNSPYSHSGAPGPHPNTDPYAPLREKALATLNAMGYDPETMVERGVLWAEDQDPFGHVMHAQYMHFLGTCFHRVMESYAEFLSEEEYEDMVTAKSTVPVIRKYELDIRRQVKYPDSLIAAYRQDSIEPTRNNGTTSLFSLKQQAIVAEVKGSVTYMDVKTARPVDIRTLGGRWPDLYEGFTKKSEKAGKLKTAWDCEHPKPKKSAEGAEPKL</sequence>
<dbReference type="AlphaFoldDB" id="A0A6A6XCT7"/>
<feature type="region of interest" description="Disordered" evidence="1">
    <location>
        <begin position="1"/>
        <end position="38"/>
    </location>
</feature>
<dbReference type="OrthoDB" id="5538558at2759"/>
<dbReference type="Pfam" id="PF13279">
    <property type="entry name" value="4HBT_2"/>
    <property type="match status" value="1"/>
</dbReference>
<dbReference type="Proteomes" id="UP000799757">
    <property type="component" value="Unassembled WGS sequence"/>
</dbReference>
<dbReference type="Gene3D" id="3.10.129.10">
    <property type="entry name" value="Hotdog Thioesterase"/>
    <property type="match status" value="1"/>
</dbReference>
<dbReference type="InterPro" id="IPR029069">
    <property type="entry name" value="HotDog_dom_sf"/>
</dbReference>
<dbReference type="EMBL" id="MU001895">
    <property type="protein sequence ID" value="KAF2794309.1"/>
    <property type="molecule type" value="Genomic_DNA"/>
</dbReference>
<gene>
    <name evidence="2" type="ORF">K505DRAFT_374718</name>
</gene>
<evidence type="ECO:0000313" key="3">
    <source>
        <dbReference type="Proteomes" id="UP000799757"/>
    </source>
</evidence>
<evidence type="ECO:0000256" key="1">
    <source>
        <dbReference type="SAM" id="MobiDB-lite"/>
    </source>
</evidence>
<proteinExistence type="predicted"/>